<feature type="compositionally biased region" description="Polar residues" evidence="1">
    <location>
        <begin position="182"/>
        <end position="193"/>
    </location>
</feature>
<organism evidence="2 3">
    <name type="scientific">Ophiobolus disseminans</name>
    <dbReference type="NCBI Taxonomy" id="1469910"/>
    <lineage>
        <taxon>Eukaryota</taxon>
        <taxon>Fungi</taxon>
        <taxon>Dikarya</taxon>
        <taxon>Ascomycota</taxon>
        <taxon>Pezizomycotina</taxon>
        <taxon>Dothideomycetes</taxon>
        <taxon>Pleosporomycetidae</taxon>
        <taxon>Pleosporales</taxon>
        <taxon>Pleosporineae</taxon>
        <taxon>Phaeosphaeriaceae</taxon>
        <taxon>Ophiobolus</taxon>
    </lineage>
</organism>
<feature type="compositionally biased region" description="Polar residues" evidence="1">
    <location>
        <begin position="108"/>
        <end position="126"/>
    </location>
</feature>
<dbReference type="OrthoDB" id="5407458at2759"/>
<feature type="compositionally biased region" description="Basic and acidic residues" evidence="1">
    <location>
        <begin position="443"/>
        <end position="453"/>
    </location>
</feature>
<accession>A0A6A6ZNH1</accession>
<feature type="compositionally biased region" description="Basic and acidic residues" evidence="1">
    <location>
        <begin position="595"/>
        <end position="615"/>
    </location>
</feature>
<feature type="compositionally biased region" description="Basic and acidic residues" evidence="1">
    <location>
        <begin position="155"/>
        <end position="166"/>
    </location>
</feature>
<dbReference type="PANTHER" id="PTHR38166:SF1">
    <property type="entry name" value="C2H2-TYPE DOMAIN-CONTAINING PROTEIN"/>
    <property type="match status" value="1"/>
</dbReference>
<feature type="compositionally biased region" description="Low complexity" evidence="1">
    <location>
        <begin position="665"/>
        <end position="680"/>
    </location>
</feature>
<feature type="compositionally biased region" description="Basic and acidic residues" evidence="1">
    <location>
        <begin position="13"/>
        <end position="28"/>
    </location>
</feature>
<evidence type="ECO:0000256" key="1">
    <source>
        <dbReference type="SAM" id="MobiDB-lite"/>
    </source>
</evidence>
<evidence type="ECO:0000313" key="2">
    <source>
        <dbReference type="EMBL" id="KAF2821785.1"/>
    </source>
</evidence>
<feature type="compositionally biased region" description="Polar residues" evidence="1">
    <location>
        <begin position="333"/>
        <end position="342"/>
    </location>
</feature>
<feature type="compositionally biased region" description="Basic and acidic residues" evidence="1">
    <location>
        <begin position="465"/>
        <end position="477"/>
    </location>
</feature>
<feature type="compositionally biased region" description="Basic residues" evidence="1">
    <location>
        <begin position="358"/>
        <end position="368"/>
    </location>
</feature>
<proteinExistence type="predicted"/>
<feature type="region of interest" description="Disordered" evidence="1">
    <location>
        <begin position="546"/>
        <end position="682"/>
    </location>
</feature>
<feature type="compositionally biased region" description="Acidic residues" evidence="1">
    <location>
        <begin position="571"/>
        <end position="586"/>
    </location>
</feature>
<feature type="compositionally biased region" description="Acidic residues" evidence="1">
    <location>
        <begin position="382"/>
        <end position="406"/>
    </location>
</feature>
<feature type="compositionally biased region" description="Low complexity" evidence="1">
    <location>
        <begin position="314"/>
        <end position="328"/>
    </location>
</feature>
<feature type="compositionally biased region" description="Pro residues" evidence="1">
    <location>
        <begin position="76"/>
        <end position="93"/>
    </location>
</feature>
<sequence>MATLDNNYQAQVEDYHSDDSAHVTERSVPRNKSPSAQANVSQRRSKDLKSDKASTPEKTVPANIDGRSDSGTTRHPPIPPPVTAPAVPQSPAPKPRRPTGGDSRQHSNESSPRQKPSRTASVSSKQRPAASQRRPTVTDDRKLPDPNWLTCGPNAEREMPPRRRPEMPPPSMSSRSIRDNYPSDQLSQHSDPNPYSPPSPTYTRQPAPYSAQGPAIVQTARTRRPSAAGTRPRPQSFAGDPRDFYGYPSPPQEPQSRGGPPQAFYNNMQHMANMPNMPNMQYPGMPPPYMHPVQQPGYQYPPHVPAQPTRPDMSARGSSSFGRSFPAPIITQDGGNEPNQYSARYGRQPPTPVEQHHQPQKRLSHHPPPKLLQYGEPRYEDEQSSEEASSEEEEEEDEPVYDEYDAREEQRRLRALMPPPKLVRAQSQRRPPLAHSKTAPAVERVERRADRRKSIVVNDPLPAREPQREQRERERAQRTTTDPMRRPSVSRPRPHRQTQSEYVTPQARIEVNNSRSNRRQSYQAYEKAQMEYAREQQAIALEERYKEEQKRQRRASKVYVQQERRHVPGQFDDEDDEESESEEEEPPAALRARRKTDADERRKGKDRGPEPKNIREVSAAEEYIMSTRGSRDPYADSINKAAKRGSRMPALHSDSGSSRSGGSGRASQSNRTTMTSNTNNEVRLRLESGQAINLQLSGDMEGRTLQLLPAENGMTDLVIGNARGGETVYNPSESSSRRGAGNPNRRSIMGPPSRRENEDVSERSLRTGRSRREHDEILERRDDRDHVLRRARKTTYH</sequence>
<dbReference type="Proteomes" id="UP000799424">
    <property type="component" value="Unassembled WGS sequence"/>
</dbReference>
<dbReference type="EMBL" id="MU006236">
    <property type="protein sequence ID" value="KAF2821785.1"/>
    <property type="molecule type" value="Genomic_DNA"/>
</dbReference>
<feature type="region of interest" description="Disordered" evidence="1">
    <location>
        <begin position="285"/>
        <end position="525"/>
    </location>
</feature>
<gene>
    <name evidence="2" type="ORF">CC86DRAFT_100636</name>
</gene>
<feature type="region of interest" description="Disordered" evidence="1">
    <location>
        <begin position="725"/>
        <end position="776"/>
    </location>
</feature>
<name>A0A6A6ZNH1_9PLEO</name>
<evidence type="ECO:0000313" key="3">
    <source>
        <dbReference type="Proteomes" id="UP000799424"/>
    </source>
</evidence>
<dbReference type="AlphaFoldDB" id="A0A6A6ZNH1"/>
<keyword evidence="3" id="KW-1185">Reference proteome</keyword>
<feature type="compositionally biased region" description="Polar residues" evidence="1">
    <location>
        <begin position="30"/>
        <end position="42"/>
    </location>
</feature>
<dbReference type="PANTHER" id="PTHR38166">
    <property type="entry name" value="C2H2-TYPE DOMAIN-CONTAINING PROTEIN-RELATED"/>
    <property type="match status" value="1"/>
</dbReference>
<protein>
    <submittedName>
        <fullName evidence="2">Uncharacterized protein</fullName>
    </submittedName>
</protein>
<feature type="compositionally biased region" description="Polar residues" evidence="1">
    <location>
        <begin position="1"/>
        <end position="10"/>
    </location>
</feature>
<feature type="compositionally biased region" description="Basic and acidic residues" evidence="1">
    <location>
        <begin position="753"/>
        <end position="776"/>
    </location>
</feature>
<feature type="compositionally biased region" description="Polar residues" evidence="1">
    <location>
        <begin position="511"/>
        <end position="523"/>
    </location>
</feature>
<feature type="region of interest" description="Disordered" evidence="1">
    <location>
        <begin position="1"/>
        <end position="268"/>
    </location>
</feature>
<reference evidence="2" key="1">
    <citation type="journal article" date="2020" name="Stud. Mycol.">
        <title>101 Dothideomycetes genomes: a test case for predicting lifestyles and emergence of pathogens.</title>
        <authorList>
            <person name="Haridas S."/>
            <person name="Albert R."/>
            <person name="Binder M."/>
            <person name="Bloem J."/>
            <person name="Labutti K."/>
            <person name="Salamov A."/>
            <person name="Andreopoulos B."/>
            <person name="Baker S."/>
            <person name="Barry K."/>
            <person name="Bills G."/>
            <person name="Bluhm B."/>
            <person name="Cannon C."/>
            <person name="Castanera R."/>
            <person name="Culley D."/>
            <person name="Daum C."/>
            <person name="Ezra D."/>
            <person name="Gonzalez J."/>
            <person name="Henrissat B."/>
            <person name="Kuo A."/>
            <person name="Liang C."/>
            <person name="Lipzen A."/>
            <person name="Lutzoni F."/>
            <person name="Magnuson J."/>
            <person name="Mondo S."/>
            <person name="Nolan M."/>
            <person name="Ohm R."/>
            <person name="Pangilinan J."/>
            <person name="Park H.-J."/>
            <person name="Ramirez L."/>
            <person name="Alfaro M."/>
            <person name="Sun H."/>
            <person name="Tritt A."/>
            <person name="Yoshinaga Y."/>
            <person name="Zwiers L.-H."/>
            <person name="Turgeon B."/>
            <person name="Goodwin S."/>
            <person name="Spatafora J."/>
            <person name="Crous P."/>
            <person name="Grigoriev I."/>
        </authorList>
    </citation>
    <scope>NUCLEOTIDE SEQUENCE</scope>
    <source>
        <strain evidence="2">CBS 113818</strain>
    </source>
</reference>
<feature type="compositionally biased region" description="Basic and acidic residues" evidence="1">
    <location>
        <begin position="44"/>
        <end position="55"/>
    </location>
</feature>